<keyword evidence="2" id="KW-1185">Reference proteome</keyword>
<protein>
    <submittedName>
        <fullName evidence="1">Uncharacterized protein</fullName>
    </submittedName>
</protein>
<dbReference type="EMBL" id="JBEDUW010000004">
    <property type="protein sequence ID" value="KAK9931933.1"/>
    <property type="molecule type" value="Genomic_DNA"/>
</dbReference>
<accession>A0AAW1X7E4</accession>
<gene>
    <name evidence="1" type="ORF">M0R45_019187</name>
</gene>
<evidence type="ECO:0000313" key="1">
    <source>
        <dbReference type="EMBL" id="KAK9931933.1"/>
    </source>
</evidence>
<dbReference type="AlphaFoldDB" id="A0AAW1X7E4"/>
<dbReference type="Proteomes" id="UP001457282">
    <property type="component" value="Unassembled WGS sequence"/>
</dbReference>
<evidence type="ECO:0000313" key="2">
    <source>
        <dbReference type="Proteomes" id="UP001457282"/>
    </source>
</evidence>
<name>A0AAW1X7E4_RUBAR</name>
<sequence length="78" mass="8525">MDPCNSYGGGLRCGQFGDAATAVRNLQGTTASWCRREVASWRRWFDGSVSELSDGTMGCDVSWFGFGFVELAEAMVMK</sequence>
<proteinExistence type="predicted"/>
<reference evidence="1 2" key="1">
    <citation type="journal article" date="2023" name="G3 (Bethesda)">
        <title>A chromosome-length genome assembly and annotation of blackberry (Rubus argutus, cv. 'Hillquist').</title>
        <authorList>
            <person name="Bruna T."/>
            <person name="Aryal R."/>
            <person name="Dudchenko O."/>
            <person name="Sargent D.J."/>
            <person name="Mead D."/>
            <person name="Buti M."/>
            <person name="Cavallini A."/>
            <person name="Hytonen T."/>
            <person name="Andres J."/>
            <person name="Pham M."/>
            <person name="Weisz D."/>
            <person name="Mascagni F."/>
            <person name="Usai G."/>
            <person name="Natali L."/>
            <person name="Bassil N."/>
            <person name="Fernandez G.E."/>
            <person name="Lomsadze A."/>
            <person name="Armour M."/>
            <person name="Olukolu B."/>
            <person name="Poorten T."/>
            <person name="Britton C."/>
            <person name="Davik J."/>
            <person name="Ashrafi H."/>
            <person name="Aiden E.L."/>
            <person name="Borodovsky M."/>
            <person name="Worthington M."/>
        </authorList>
    </citation>
    <scope>NUCLEOTIDE SEQUENCE [LARGE SCALE GENOMIC DNA]</scope>
    <source>
        <strain evidence="1">PI 553951</strain>
    </source>
</reference>
<comment type="caution">
    <text evidence="1">The sequence shown here is derived from an EMBL/GenBank/DDBJ whole genome shotgun (WGS) entry which is preliminary data.</text>
</comment>
<organism evidence="1 2">
    <name type="scientific">Rubus argutus</name>
    <name type="common">Southern blackberry</name>
    <dbReference type="NCBI Taxonomy" id="59490"/>
    <lineage>
        <taxon>Eukaryota</taxon>
        <taxon>Viridiplantae</taxon>
        <taxon>Streptophyta</taxon>
        <taxon>Embryophyta</taxon>
        <taxon>Tracheophyta</taxon>
        <taxon>Spermatophyta</taxon>
        <taxon>Magnoliopsida</taxon>
        <taxon>eudicotyledons</taxon>
        <taxon>Gunneridae</taxon>
        <taxon>Pentapetalae</taxon>
        <taxon>rosids</taxon>
        <taxon>fabids</taxon>
        <taxon>Rosales</taxon>
        <taxon>Rosaceae</taxon>
        <taxon>Rosoideae</taxon>
        <taxon>Rosoideae incertae sedis</taxon>
        <taxon>Rubus</taxon>
    </lineage>
</organism>